<dbReference type="SUPFAM" id="SSF54427">
    <property type="entry name" value="NTF2-like"/>
    <property type="match status" value="1"/>
</dbReference>
<dbReference type="OrthoDB" id="4571298at2"/>
<gene>
    <name evidence="2" type="ORF">BN1079_01421</name>
</gene>
<organism evidence="2 3">
    <name type="scientific">Pseudomonas saudiphocaensis</name>
    <dbReference type="NCBI Taxonomy" id="1499686"/>
    <lineage>
        <taxon>Bacteria</taxon>
        <taxon>Pseudomonadati</taxon>
        <taxon>Pseudomonadota</taxon>
        <taxon>Gammaproteobacteria</taxon>
        <taxon>Pseudomonadales</taxon>
        <taxon>Pseudomonadaceae</taxon>
        <taxon>Pseudomonas</taxon>
    </lineage>
</organism>
<dbReference type="HOGENOM" id="CLU_1420398_0_0_6"/>
<dbReference type="InterPro" id="IPR037401">
    <property type="entry name" value="SnoaL-like"/>
</dbReference>
<proteinExistence type="predicted"/>
<evidence type="ECO:0000313" key="3">
    <source>
        <dbReference type="Proteomes" id="UP000053902"/>
    </source>
</evidence>
<feature type="domain" description="SnoaL-like" evidence="1">
    <location>
        <begin position="11"/>
        <end position="150"/>
    </location>
</feature>
<dbReference type="EMBL" id="CCSF01000001">
    <property type="protein sequence ID" value="CDZ94110.1"/>
    <property type="molecule type" value="Genomic_DNA"/>
</dbReference>
<dbReference type="AlphaFoldDB" id="A0A078LS64"/>
<dbReference type="Gene3D" id="3.10.450.50">
    <property type="match status" value="1"/>
</dbReference>
<evidence type="ECO:0000259" key="1">
    <source>
        <dbReference type="Pfam" id="PF13577"/>
    </source>
</evidence>
<keyword evidence="3" id="KW-1185">Reference proteome</keyword>
<evidence type="ECO:0000313" key="2">
    <source>
        <dbReference type="EMBL" id="CDZ94110.1"/>
    </source>
</evidence>
<name>A0A078LS64_9PSED</name>
<accession>A0A078LS64</accession>
<reference evidence="2 3" key="1">
    <citation type="submission" date="2014-07" db="EMBL/GenBank/DDBJ databases">
        <authorList>
            <person name="Urmite Genomes Urmite Genomes"/>
        </authorList>
    </citation>
    <scope>NUCLEOTIDE SEQUENCE [LARGE SCALE GENOMIC DNA]</scope>
    <source>
        <strain evidence="2 3">20_BN</strain>
    </source>
</reference>
<sequence length="191" mass="21371">MSTDLLQRVLRLEAIEAIRGLKAHYSALADAKYTGNYQRQPAALMRELAQQQAACFTEQAVWFGGEFGGDRTGRIALAQWFESSPWCWAAHYYLSPQITIADDLTHASATWQLWQLALREDNGEAIFLTATTHETYTRCHEQGWLIGSMRFTGLHVMPANLGCMPLYPDLPSLDKARPPLNDPEPASSTGQ</sequence>
<dbReference type="Proteomes" id="UP000053902">
    <property type="component" value="Unassembled WGS sequence"/>
</dbReference>
<dbReference type="STRING" id="1499686.BN1079_01421"/>
<dbReference type="Pfam" id="PF13577">
    <property type="entry name" value="SnoaL_4"/>
    <property type="match status" value="1"/>
</dbReference>
<dbReference type="RefSeq" id="WP_052114446.1">
    <property type="nucleotide sequence ID" value="NZ_CCSF01000001.1"/>
</dbReference>
<dbReference type="InterPro" id="IPR032710">
    <property type="entry name" value="NTF2-like_dom_sf"/>
</dbReference>
<protein>
    <recommendedName>
        <fullName evidence="1">SnoaL-like domain-containing protein</fullName>
    </recommendedName>
</protein>